<evidence type="ECO:0000256" key="5">
    <source>
        <dbReference type="PROSITE-ProRule" id="PRU01371"/>
    </source>
</evidence>
<keyword evidence="1" id="KW-0479">Metal-binding</keyword>
<accession>A0A2H1CJU4</accession>
<name>A0A2H1CJU4_FASHE</name>
<dbReference type="Proteomes" id="UP000230066">
    <property type="component" value="Unassembled WGS sequence"/>
</dbReference>
<evidence type="ECO:0000256" key="3">
    <source>
        <dbReference type="ARBA" id="ARBA00022771"/>
    </source>
</evidence>
<evidence type="ECO:0000313" key="8">
    <source>
        <dbReference type="Proteomes" id="UP000230066"/>
    </source>
</evidence>
<comment type="caution">
    <text evidence="7">The sequence shown here is derived from an EMBL/GenBank/DDBJ whole genome shotgun (WGS) entry which is preliminary data.</text>
</comment>
<dbReference type="EMBL" id="JXXN02000905">
    <property type="protein sequence ID" value="THD26004.1"/>
    <property type="molecule type" value="Genomic_DNA"/>
</dbReference>
<dbReference type="PROSITE" id="PS52027">
    <property type="entry name" value="ZF_C2HC_C3H"/>
    <property type="match status" value="2"/>
</dbReference>
<dbReference type="AlphaFoldDB" id="A0A2H1CJU4"/>
<reference evidence="7" key="1">
    <citation type="submission" date="2019-03" db="EMBL/GenBank/DDBJ databases">
        <title>Improved annotation for the trematode Fasciola hepatica.</title>
        <authorList>
            <person name="Choi Y.-J."/>
            <person name="Martin J."/>
            <person name="Mitreva M."/>
        </authorList>
    </citation>
    <scope>NUCLEOTIDE SEQUENCE [LARGE SCALE GENOMIC DNA]</scope>
</reference>
<proteinExistence type="predicted"/>
<dbReference type="Pfam" id="PF13913">
    <property type="entry name" value="zf-C2HC_2"/>
    <property type="match status" value="2"/>
</dbReference>
<evidence type="ECO:0000313" key="7">
    <source>
        <dbReference type="EMBL" id="THD26004.1"/>
    </source>
</evidence>
<dbReference type="GO" id="GO:0008270">
    <property type="term" value="F:zinc ion binding"/>
    <property type="evidence" value="ECO:0007669"/>
    <property type="project" value="UniProtKB-KW"/>
</dbReference>
<feature type="domain" description="C2HC/C3H-type" evidence="6">
    <location>
        <begin position="4"/>
        <end position="33"/>
    </location>
</feature>
<dbReference type="Gene3D" id="3.30.160.60">
    <property type="entry name" value="Classic Zinc Finger"/>
    <property type="match status" value="2"/>
</dbReference>
<evidence type="ECO:0000259" key="6">
    <source>
        <dbReference type="PROSITE" id="PS52027"/>
    </source>
</evidence>
<keyword evidence="4" id="KW-0862">Zinc</keyword>
<dbReference type="PANTHER" id="PTHR13555">
    <property type="entry name" value="C2H2 ZINC FINGER CGI-62-RELATED"/>
    <property type="match status" value="1"/>
</dbReference>
<gene>
    <name evidence="7" type="ORF">D915_002850</name>
</gene>
<keyword evidence="2" id="KW-0677">Repeat</keyword>
<dbReference type="InterPro" id="IPR026319">
    <property type="entry name" value="ZC2HC1A/B-like"/>
</dbReference>
<feature type="domain" description="C2HC/C3H-type" evidence="6">
    <location>
        <begin position="85"/>
        <end position="114"/>
    </location>
</feature>
<sequence length="218" mass="24175">MKRPFVVCYICGREFGSASIAIHEPQCLKKWHQQNDLLPKEQRLPPPVKPGVPLPPPVDGSISPAHHEKALNAFNEAAALAASANLAPCPKCGRTFNPDRLQIHQRVCKPTNQNPISHNSCHFSSNWVAPVLFINGNNDQQNDELYKLNTPPEKPTDWKRGDDENQLKLAKTDSVQNLSSLDALRKTTSNAEWIPAITEESCKIKSKTINLSSLSSMP</sequence>
<protein>
    <submittedName>
        <fullName evidence="7">Zinc finger protein</fullName>
    </submittedName>
</protein>
<organism evidence="7 8">
    <name type="scientific">Fasciola hepatica</name>
    <name type="common">Liver fluke</name>
    <dbReference type="NCBI Taxonomy" id="6192"/>
    <lineage>
        <taxon>Eukaryota</taxon>
        <taxon>Metazoa</taxon>
        <taxon>Spiralia</taxon>
        <taxon>Lophotrochozoa</taxon>
        <taxon>Platyhelminthes</taxon>
        <taxon>Trematoda</taxon>
        <taxon>Digenea</taxon>
        <taxon>Plagiorchiida</taxon>
        <taxon>Echinostomata</taxon>
        <taxon>Echinostomatoidea</taxon>
        <taxon>Fasciolidae</taxon>
        <taxon>Fasciola</taxon>
    </lineage>
</organism>
<keyword evidence="3 5" id="KW-0863">Zinc-finger</keyword>
<dbReference type="PANTHER" id="PTHR13555:SF68">
    <property type="entry name" value="ZINC FINGER PROTEIN 474"/>
    <property type="match status" value="1"/>
</dbReference>
<evidence type="ECO:0000256" key="1">
    <source>
        <dbReference type="ARBA" id="ARBA00022723"/>
    </source>
</evidence>
<keyword evidence="8" id="KW-1185">Reference proteome</keyword>
<evidence type="ECO:0000256" key="4">
    <source>
        <dbReference type="ARBA" id="ARBA00022833"/>
    </source>
</evidence>
<dbReference type="InterPro" id="IPR049899">
    <property type="entry name" value="Znf_C2HC_C3H"/>
</dbReference>
<evidence type="ECO:0000256" key="2">
    <source>
        <dbReference type="ARBA" id="ARBA00022737"/>
    </source>
</evidence>